<dbReference type="Pfam" id="PF00072">
    <property type="entry name" value="Response_reg"/>
    <property type="match status" value="2"/>
</dbReference>
<dbReference type="InterPro" id="IPR043128">
    <property type="entry name" value="Rev_trsase/Diguanyl_cyclase"/>
</dbReference>
<proteinExistence type="predicted"/>
<dbReference type="GO" id="GO:0043709">
    <property type="term" value="P:cell adhesion involved in single-species biofilm formation"/>
    <property type="evidence" value="ECO:0007669"/>
    <property type="project" value="TreeGrafter"/>
</dbReference>
<dbReference type="Gene3D" id="3.30.70.270">
    <property type="match status" value="1"/>
</dbReference>
<dbReference type="PANTHER" id="PTHR45138">
    <property type="entry name" value="REGULATORY COMPONENTS OF SENSORY TRANSDUCTION SYSTEM"/>
    <property type="match status" value="1"/>
</dbReference>
<dbReference type="CDD" id="cd01949">
    <property type="entry name" value="GGDEF"/>
    <property type="match status" value="1"/>
</dbReference>
<dbReference type="PROSITE" id="PS50110">
    <property type="entry name" value="RESPONSE_REGULATORY"/>
    <property type="match status" value="2"/>
</dbReference>
<evidence type="ECO:0000256" key="1">
    <source>
        <dbReference type="ARBA" id="ARBA00018672"/>
    </source>
</evidence>
<evidence type="ECO:0000259" key="7">
    <source>
        <dbReference type="PROSITE" id="PS50894"/>
    </source>
</evidence>
<feature type="domain" description="HPt" evidence="7">
    <location>
        <begin position="1"/>
        <end position="108"/>
    </location>
</feature>
<dbReference type="SMART" id="SM00267">
    <property type="entry name" value="GGDEF"/>
    <property type="match status" value="1"/>
</dbReference>
<dbReference type="GO" id="GO:0005886">
    <property type="term" value="C:plasma membrane"/>
    <property type="evidence" value="ECO:0007669"/>
    <property type="project" value="TreeGrafter"/>
</dbReference>
<dbReference type="GO" id="GO:0052621">
    <property type="term" value="F:diguanylate cyclase activity"/>
    <property type="evidence" value="ECO:0007669"/>
    <property type="project" value="TreeGrafter"/>
</dbReference>
<name>A0A9X4JTX7_9FIRM</name>
<evidence type="ECO:0000313" key="8">
    <source>
        <dbReference type="EMBL" id="MDF9408125.1"/>
    </source>
</evidence>
<dbReference type="RefSeq" id="WP_277443415.1">
    <property type="nucleotide sequence ID" value="NZ_JAKOAV010000010.1"/>
</dbReference>
<dbReference type="GO" id="GO:1902201">
    <property type="term" value="P:negative regulation of bacterial-type flagellum-dependent cell motility"/>
    <property type="evidence" value="ECO:0007669"/>
    <property type="project" value="TreeGrafter"/>
</dbReference>
<organism evidence="8 9">
    <name type="scientific">Pelotomaculum isophthalicicum JI</name>
    <dbReference type="NCBI Taxonomy" id="947010"/>
    <lineage>
        <taxon>Bacteria</taxon>
        <taxon>Bacillati</taxon>
        <taxon>Bacillota</taxon>
        <taxon>Clostridia</taxon>
        <taxon>Eubacteriales</taxon>
        <taxon>Desulfotomaculaceae</taxon>
        <taxon>Pelotomaculum</taxon>
    </lineage>
</organism>
<dbReference type="InterPro" id="IPR001789">
    <property type="entry name" value="Sig_transdc_resp-reg_receiver"/>
</dbReference>
<feature type="modified residue" description="4-aspartylphosphate" evidence="4">
    <location>
        <position position="474"/>
    </location>
</feature>
<evidence type="ECO:0000256" key="4">
    <source>
        <dbReference type="PROSITE-ProRule" id="PRU00169"/>
    </source>
</evidence>
<dbReference type="SUPFAM" id="SSF47226">
    <property type="entry name" value="Histidine-containing phosphotransfer domain, HPT domain"/>
    <property type="match status" value="1"/>
</dbReference>
<comment type="function">
    <text evidence="2">May play the central regulatory role in sporulation. It may be an element of the effector pathway responsible for the activation of sporulation genes in response to nutritional stress. Spo0A may act in concert with spo0H (a sigma factor) to control the expression of some genes that are critical to the sporulation process.</text>
</comment>
<dbReference type="Gene3D" id="1.20.120.160">
    <property type="entry name" value="HPT domain"/>
    <property type="match status" value="1"/>
</dbReference>
<keyword evidence="9" id="KW-1185">Reference proteome</keyword>
<evidence type="ECO:0000259" key="5">
    <source>
        <dbReference type="PROSITE" id="PS50110"/>
    </source>
</evidence>
<gene>
    <name evidence="8" type="ORF">L7E55_07085</name>
</gene>
<feature type="domain" description="GGDEF" evidence="6">
    <location>
        <begin position="280"/>
        <end position="415"/>
    </location>
</feature>
<sequence length="712" mass="81076">MDNPLQIFIEETLTRITKIRQAISTLKEEPHNKTCQNILHIFFHTVYGTGAAVGFGEIIEAAKSLEDRIATNLETGQAADINLLKECEDTVDIIEERANLLKTVEDIISPDEQEQKLPEVPRKEVLIVDDDTAIRQFIKQELSKKNLGIVDAGDASEAKKILEHYRPDLIILDIVMPGTNGLELFKELRTDHRYKWTPIFFLTSKSSPMEIVEGIKLGADDYIIKPFNTEDLVARIEAKISRMEELHGLAVRDPLTGTFSRGYFMERLTEEVERFSRHKKSFCVAICDLDFFKKVNDEHGHQVGDFVLQQFASFLYSKFRRTDTIGRYGGEEFVALLPDTDALTAYKILERLRSAWEKMPIIEPYQNKNIQITFSSGIGEFDKDGKTEQEIIKAADAALYLAKETGRNKVVLAGQSGKGVHSPLTKILVVDDSAVIRNILLKELEEDYMVFMAKDGEDALEQLQRIRPHLAIIDLIMPIIGGLELIKKIRENPNNSHIKIIAFNDESVQTETRTFGYLSKDEIIALKNMYPNFQLKELYLSNFSINDYHDFFEWDEDNTLRSFYAEKCFFDGNSDFSDTKYGMDGFSLASCFFGNGKVDFQKTIFMSDTVHFNNITFGTGEKDFTSSCFYSKNVNFFGTQFGDGKVLFRGSNLNNSYLNFSAALFGKGDIEFDFSVFGAEGVDFSGVNFGDGEVSFRNANFRNIWLRKIQHE</sequence>
<dbReference type="InterPro" id="IPR050469">
    <property type="entry name" value="Diguanylate_Cyclase"/>
</dbReference>
<dbReference type="InterPro" id="IPR011006">
    <property type="entry name" value="CheY-like_superfamily"/>
</dbReference>
<reference evidence="8" key="1">
    <citation type="submission" date="2022-02" db="EMBL/GenBank/DDBJ databases">
        <authorList>
            <person name="Leng L."/>
        </authorList>
    </citation>
    <scope>NUCLEOTIDE SEQUENCE</scope>
    <source>
        <strain evidence="8">JI</strain>
    </source>
</reference>
<feature type="modified residue" description="4-aspartylphosphate" evidence="4">
    <location>
        <position position="173"/>
    </location>
</feature>
<accession>A0A9X4JTX7</accession>
<dbReference type="FunFam" id="3.30.70.270:FF:000001">
    <property type="entry name" value="Diguanylate cyclase domain protein"/>
    <property type="match status" value="1"/>
</dbReference>
<dbReference type="InterPro" id="IPR029787">
    <property type="entry name" value="Nucleotide_cyclase"/>
</dbReference>
<dbReference type="SUPFAM" id="SSF52172">
    <property type="entry name" value="CheY-like"/>
    <property type="match status" value="2"/>
</dbReference>
<dbReference type="PANTHER" id="PTHR45138:SF9">
    <property type="entry name" value="DIGUANYLATE CYCLASE DGCM-RELATED"/>
    <property type="match status" value="1"/>
</dbReference>
<dbReference type="Pfam" id="PF00990">
    <property type="entry name" value="GGDEF"/>
    <property type="match status" value="1"/>
</dbReference>
<dbReference type="InterPro" id="IPR000160">
    <property type="entry name" value="GGDEF_dom"/>
</dbReference>
<keyword evidence="8" id="KW-0548">Nucleotidyltransferase</keyword>
<feature type="domain" description="Response regulatory" evidence="5">
    <location>
        <begin position="426"/>
        <end position="535"/>
    </location>
</feature>
<dbReference type="GO" id="GO:0000160">
    <property type="term" value="P:phosphorelay signal transduction system"/>
    <property type="evidence" value="ECO:0007669"/>
    <property type="project" value="InterPro"/>
</dbReference>
<keyword evidence="8" id="KW-0808">Transferase</keyword>
<evidence type="ECO:0000256" key="3">
    <source>
        <dbReference type="PROSITE-ProRule" id="PRU00110"/>
    </source>
</evidence>
<dbReference type="Gene3D" id="3.40.50.2300">
    <property type="match status" value="2"/>
</dbReference>
<comment type="caution">
    <text evidence="8">The sequence shown here is derived from an EMBL/GenBank/DDBJ whole genome shotgun (WGS) entry which is preliminary data.</text>
</comment>
<evidence type="ECO:0000313" key="9">
    <source>
        <dbReference type="Proteomes" id="UP001154312"/>
    </source>
</evidence>
<protein>
    <recommendedName>
        <fullName evidence="1">Stage 0 sporulation protein A homolog</fullName>
    </recommendedName>
</protein>
<dbReference type="SMART" id="SM00448">
    <property type="entry name" value="REC"/>
    <property type="match status" value="2"/>
</dbReference>
<evidence type="ECO:0000259" key="6">
    <source>
        <dbReference type="PROSITE" id="PS50887"/>
    </source>
</evidence>
<feature type="modified residue" description="Phosphohistidine" evidence="3">
    <location>
        <position position="44"/>
    </location>
</feature>
<dbReference type="SUPFAM" id="SSF55073">
    <property type="entry name" value="Nucleotide cyclase"/>
    <property type="match status" value="1"/>
</dbReference>
<dbReference type="AlphaFoldDB" id="A0A9X4JTX7"/>
<dbReference type="Proteomes" id="UP001154312">
    <property type="component" value="Unassembled WGS sequence"/>
</dbReference>
<dbReference type="PROSITE" id="PS50894">
    <property type="entry name" value="HPT"/>
    <property type="match status" value="1"/>
</dbReference>
<keyword evidence="4" id="KW-0597">Phosphoprotein</keyword>
<dbReference type="NCBIfam" id="TIGR00254">
    <property type="entry name" value="GGDEF"/>
    <property type="match status" value="1"/>
</dbReference>
<dbReference type="PROSITE" id="PS50887">
    <property type="entry name" value="GGDEF"/>
    <property type="match status" value="1"/>
</dbReference>
<feature type="domain" description="Response regulatory" evidence="5">
    <location>
        <begin position="124"/>
        <end position="240"/>
    </location>
</feature>
<dbReference type="InterPro" id="IPR036641">
    <property type="entry name" value="HPT_dom_sf"/>
</dbReference>
<evidence type="ECO:0000256" key="2">
    <source>
        <dbReference type="ARBA" id="ARBA00024867"/>
    </source>
</evidence>
<dbReference type="InterPro" id="IPR008207">
    <property type="entry name" value="Sig_transdc_His_kin_Hpt_dom"/>
</dbReference>
<dbReference type="EMBL" id="JAKOAV010000010">
    <property type="protein sequence ID" value="MDF9408125.1"/>
    <property type="molecule type" value="Genomic_DNA"/>
</dbReference>